<reference evidence="1" key="1">
    <citation type="journal article" date="2015" name="Genome Biol. Evol.">
        <title>Nucleomorph Genome Sequences of Two Chlorarachniophytes, Amorphochlora amoebiformis and Lotharella vacuolata.</title>
        <authorList>
            <person name="Suzuki S."/>
            <person name="Shirato S."/>
            <person name="Hirakawa Y."/>
            <person name="Ishida K."/>
        </authorList>
    </citation>
    <scope>NUCLEOTIDE SEQUENCE</scope>
    <source>
        <strain evidence="1">CCMP240</strain>
    </source>
</reference>
<organism evidence="1">
    <name type="scientific">Lotharella vacuolata</name>
    <dbReference type="NCBI Taxonomy" id="74820"/>
    <lineage>
        <taxon>Eukaryota</taxon>
        <taxon>Sar</taxon>
        <taxon>Rhizaria</taxon>
        <taxon>Cercozoa</taxon>
        <taxon>Chlorarachniophyceae</taxon>
        <taxon>Lotharella</taxon>
    </lineage>
</organism>
<accession>A0A0H5BKE3</accession>
<proteinExistence type="predicted"/>
<geneLocation type="nucleomorph" evidence="1"/>
<evidence type="ECO:0000313" key="1">
    <source>
        <dbReference type="EMBL" id="BAS01705.1"/>
    </source>
</evidence>
<sequence length="217" mass="26719">MFELNEIKDKSLIEYKTKILKINVKDSLTLHEQLIYSKFYYFNIISKLGNFDLYFQSNKLLLLCCIQLGKNFFKKILILFKNIIINGLFQKIEYSKQNINIFLIQLPVLEYKKIEKTIIQLIETKMLYFVSFLLQYSKINYNPIVLIKSHFKKNNFKIILRCRYLNTFLKKILKFSNIKEILYYYSKILYYVYFLSHKRMFYLYKNIENYYKINYFF</sequence>
<protein>
    <submittedName>
        <fullName evidence="1">Uncharacterized protein</fullName>
    </submittedName>
</protein>
<name>A0A0H5BKE3_9EUKA</name>
<dbReference type="EMBL" id="AB996601">
    <property type="protein sequence ID" value="BAS01705.1"/>
    <property type="molecule type" value="Genomic_DNA"/>
</dbReference>
<dbReference type="AlphaFoldDB" id="A0A0H5BKE3"/>
<keyword evidence="1" id="KW-0542">Nucleomorph</keyword>